<accession>A0A090ING8</accession>
<reference evidence="6" key="1">
    <citation type="submission" date="2014-09" db="EMBL/GenBank/DDBJ databases">
        <authorList>
            <person name="Hjerde E."/>
        </authorList>
    </citation>
    <scope>NUCLEOTIDE SEQUENCE [LARGE SCALE GENOMIC DNA]</scope>
    <source>
        <strain evidence="6">06/09/139</strain>
    </source>
</reference>
<dbReference type="STRING" id="80852.AWOD_I_0749"/>
<dbReference type="InterPro" id="IPR043128">
    <property type="entry name" value="Rev_trsase/Diguanyl_cyclase"/>
</dbReference>
<dbReference type="SUPFAM" id="SSF53850">
    <property type="entry name" value="Periplasmic binding protein-like II"/>
    <property type="match status" value="2"/>
</dbReference>
<keyword evidence="6" id="KW-1185">Reference proteome</keyword>
<dbReference type="HOGENOM" id="CLU_026636_0_0_6"/>
<dbReference type="EMBL" id="LN554846">
    <property type="protein sequence ID" value="CED70843.1"/>
    <property type="molecule type" value="Genomic_DNA"/>
</dbReference>
<dbReference type="Pfam" id="PF00497">
    <property type="entry name" value="SBP_bac_3"/>
    <property type="match status" value="2"/>
</dbReference>
<dbReference type="Pfam" id="PF00990">
    <property type="entry name" value="GGDEF"/>
    <property type="match status" value="1"/>
</dbReference>
<organism evidence="5 6">
    <name type="scientific">Aliivibrio wodanis</name>
    <dbReference type="NCBI Taxonomy" id="80852"/>
    <lineage>
        <taxon>Bacteria</taxon>
        <taxon>Pseudomonadati</taxon>
        <taxon>Pseudomonadota</taxon>
        <taxon>Gammaproteobacteria</taxon>
        <taxon>Vibrionales</taxon>
        <taxon>Vibrionaceae</taxon>
        <taxon>Aliivibrio</taxon>
    </lineage>
</organism>
<name>A0A090ING8_9GAMM</name>
<dbReference type="Proteomes" id="UP000032427">
    <property type="component" value="Chromosome 1"/>
</dbReference>
<dbReference type="InterPro" id="IPR001638">
    <property type="entry name" value="Solute-binding_3/MltF_N"/>
</dbReference>
<keyword evidence="3" id="KW-0472">Membrane</keyword>
<evidence type="ECO:0000256" key="2">
    <source>
        <dbReference type="ARBA" id="ARBA00022729"/>
    </source>
</evidence>
<keyword evidence="3" id="KW-1133">Transmembrane helix</keyword>
<evidence type="ECO:0000313" key="5">
    <source>
        <dbReference type="EMBL" id="CED70843.1"/>
    </source>
</evidence>
<dbReference type="PANTHER" id="PTHR35936:SF37">
    <property type="entry name" value="AMINO ACID ABC TRANSPORTER SUBSTRATE-BINDING PROTEIN"/>
    <property type="match status" value="1"/>
</dbReference>
<dbReference type="KEGG" id="awd:AWOD_I_0749"/>
<protein>
    <submittedName>
        <fullName evidence="5">Putative signalling protein</fullName>
    </submittedName>
</protein>
<dbReference type="InterPro" id="IPR029787">
    <property type="entry name" value="Nucleotide_cyclase"/>
</dbReference>
<sequence length="627" mass="71431">MQPVISVALVHNDFVTRILFDAVEEKLDIDVKYIDFPTTDAAIKGVLSHSVDFVTNVTYTKERASVLAFSEPTNVENIYLYSKGNTTLDRVIRLALPKDSPFINVIESYSSYISIWEYDSLSEGFGWLESGIVDGVIDAINALEFASKKHLNARLLNSELPLTPVSIATATNNKHRVLLNDIGRVVLDEMTQKELRVSVESYQYHLRQMSLREQVAKLPLDLSAGLSIYLENVFPHTIYKNKKFSGVSADMVFIACKILAIECYVKSQSSDSWDDLWKGFKEGKVDIIAPLTYTEDRKSMVNYTAPYYIARSILVKRKKYKSGVYTDVSQMISENIGVVKGDYFSVLFQKILPYKSLYEYQNQMDEINALINKEVDYIALDQATYYQILRDSSEIAIEEELGIGTFHEAEIAVGFRKTEKGQLLAPIFSEALLLANAHKIKQKYDFKPDWRNMLEDRQLFNSLMKYLIISILSIAFLIIWYLNKLASTDKLTGLKNRRAIYRKYRNGVPRLTTILYLDVNKFKQINDTHGHLIGDLVLKEIAKTIKSHWSEDSYRIGGDEFVLMGQVTQEQANEFIELSRSIVVVSGSLSLMVSLAIGVSDYRDEKLSLDSCLKTVDSKMYCAKLMQ</sequence>
<dbReference type="SMART" id="SM00267">
    <property type="entry name" value="GGDEF"/>
    <property type="match status" value="1"/>
</dbReference>
<feature type="transmembrane region" description="Helical" evidence="3">
    <location>
        <begin position="463"/>
        <end position="482"/>
    </location>
</feature>
<gene>
    <name evidence="5" type="ORF">AWOD_I_0749</name>
</gene>
<evidence type="ECO:0000256" key="1">
    <source>
        <dbReference type="ARBA" id="ARBA00010333"/>
    </source>
</evidence>
<comment type="similarity">
    <text evidence="1">Belongs to the bacterial solute-binding protein 3 family.</text>
</comment>
<dbReference type="SMART" id="SM00062">
    <property type="entry name" value="PBPb"/>
    <property type="match status" value="2"/>
</dbReference>
<dbReference type="Gene3D" id="3.40.190.10">
    <property type="entry name" value="Periplasmic binding protein-like II"/>
    <property type="match status" value="4"/>
</dbReference>
<proteinExistence type="inferred from homology"/>
<feature type="domain" description="GGDEF" evidence="4">
    <location>
        <begin position="510"/>
        <end position="627"/>
    </location>
</feature>
<dbReference type="PANTHER" id="PTHR35936">
    <property type="entry name" value="MEMBRANE-BOUND LYTIC MUREIN TRANSGLYCOSYLASE F"/>
    <property type="match status" value="1"/>
</dbReference>
<dbReference type="InterPro" id="IPR000160">
    <property type="entry name" value="GGDEF_dom"/>
</dbReference>
<dbReference type="CDD" id="cd01949">
    <property type="entry name" value="GGDEF"/>
    <property type="match status" value="1"/>
</dbReference>
<dbReference type="NCBIfam" id="TIGR00254">
    <property type="entry name" value="GGDEF"/>
    <property type="match status" value="1"/>
</dbReference>
<evidence type="ECO:0000259" key="4">
    <source>
        <dbReference type="PROSITE" id="PS50887"/>
    </source>
</evidence>
<dbReference type="AlphaFoldDB" id="A0A090ING8"/>
<keyword evidence="2" id="KW-0732">Signal</keyword>
<dbReference type="Gene3D" id="3.30.70.270">
    <property type="match status" value="1"/>
</dbReference>
<dbReference type="PATRIC" id="fig|80852.17.peg.761"/>
<dbReference type="SUPFAM" id="SSF55073">
    <property type="entry name" value="Nucleotide cyclase"/>
    <property type="match status" value="1"/>
</dbReference>
<keyword evidence="3" id="KW-0812">Transmembrane</keyword>
<evidence type="ECO:0000313" key="6">
    <source>
        <dbReference type="Proteomes" id="UP000032427"/>
    </source>
</evidence>
<dbReference type="PROSITE" id="PS50887">
    <property type="entry name" value="GGDEF"/>
    <property type="match status" value="1"/>
</dbReference>
<evidence type="ECO:0000256" key="3">
    <source>
        <dbReference type="SAM" id="Phobius"/>
    </source>
</evidence>